<dbReference type="CDD" id="cd06446">
    <property type="entry name" value="Trp-synth_B"/>
    <property type="match status" value="1"/>
</dbReference>
<evidence type="ECO:0000256" key="1">
    <source>
        <dbReference type="ARBA" id="ARBA00001933"/>
    </source>
</evidence>
<accession>A0ABW6BPM8</accession>
<dbReference type="InterPro" id="IPR001926">
    <property type="entry name" value="TrpB-like_PALP"/>
</dbReference>
<comment type="subunit">
    <text evidence="4 11">Tetramer of two alpha and two beta chains.</text>
</comment>
<reference evidence="14" key="1">
    <citation type="journal article" date="2019" name="Int. J. Syst. Evol. Microbiol.">
        <title>The Global Catalogue of Microorganisms (GCM) 10K type strain sequencing project: providing services to taxonomists for standard genome sequencing and annotation.</title>
        <authorList>
            <consortium name="The Broad Institute Genomics Platform"/>
            <consortium name="The Broad Institute Genome Sequencing Center for Infectious Disease"/>
            <person name="Wu L."/>
            <person name="Ma J."/>
        </authorList>
    </citation>
    <scope>NUCLEOTIDE SEQUENCE [LARGE SCALE GENOMIC DNA]</scope>
    <source>
        <strain evidence="14">KCTC 23984</strain>
    </source>
</reference>
<evidence type="ECO:0000256" key="8">
    <source>
        <dbReference type="ARBA" id="ARBA00023141"/>
    </source>
</evidence>
<gene>
    <name evidence="11 13" type="primary">trpB</name>
    <name evidence="13" type="ORF">ACFS7Z_01230</name>
</gene>
<proteinExistence type="inferred from homology"/>
<comment type="function">
    <text evidence="11">The beta subunit is responsible for the synthesis of L-tryptophan from indole and L-serine.</text>
</comment>
<evidence type="ECO:0000313" key="14">
    <source>
        <dbReference type="Proteomes" id="UP001597641"/>
    </source>
</evidence>
<dbReference type="InterPro" id="IPR036052">
    <property type="entry name" value="TrpB-like_PALP_sf"/>
</dbReference>
<dbReference type="SUPFAM" id="SSF53686">
    <property type="entry name" value="Tryptophan synthase beta subunit-like PLP-dependent enzymes"/>
    <property type="match status" value="1"/>
</dbReference>
<organism evidence="13 14">
    <name type="scientific">Pontibacter toksunensis</name>
    <dbReference type="NCBI Taxonomy" id="1332631"/>
    <lineage>
        <taxon>Bacteria</taxon>
        <taxon>Pseudomonadati</taxon>
        <taxon>Bacteroidota</taxon>
        <taxon>Cytophagia</taxon>
        <taxon>Cytophagales</taxon>
        <taxon>Hymenobacteraceae</taxon>
        <taxon>Pontibacter</taxon>
    </lineage>
</organism>
<evidence type="ECO:0000256" key="6">
    <source>
        <dbReference type="ARBA" id="ARBA00022822"/>
    </source>
</evidence>
<keyword evidence="5 11" id="KW-0028">Amino-acid biosynthesis</keyword>
<keyword evidence="6 11" id="KW-0822">Tryptophan biosynthesis</keyword>
<evidence type="ECO:0000256" key="4">
    <source>
        <dbReference type="ARBA" id="ARBA00011270"/>
    </source>
</evidence>
<dbReference type="RefSeq" id="WP_377479651.1">
    <property type="nucleotide sequence ID" value="NZ_JBHUOX010000001.1"/>
</dbReference>
<feature type="modified residue" description="N6-(pyridoxal phosphate)lysine" evidence="11">
    <location>
        <position position="89"/>
    </location>
</feature>
<evidence type="ECO:0000256" key="2">
    <source>
        <dbReference type="ARBA" id="ARBA00004733"/>
    </source>
</evidence>
<evidence type="ECO:0000313" key="13">
    <source>
        <dbReference type="EMBL" id="MFD2998967.1"/>
    </source>
</evidence>
<dbReference type="Proteomes" id="UP001597641">
    <property type="component" value="Unassembled WGS sequence"/>
</dbReference>
<keyword evidence="7 11" id="KW-0663">Pyridoxal phosphate</keyword>
<dbReference type="GO" id="GO:0004834">
    <property type="term" value="F:tryptophan synthase activity"/>
    <property type="evidence" value="ECO:0007669"/>
    <property type="project" value="UniProtKB-EC"/>
</dbReference>
<keyword evidence="9 11" id="KW-0456">Lyase</keyword>
<evidence type="ECO:0000256" key="3">
    <source>
        <dbReference type="ARBA" id="ARBA00009982"/>
    </source>
</evidence>
<dbReference type="PANTHER" id="PTHR48077">
    <property type="entry name" value="TRYPTOPHAN SYNTHASE-RELATED"/>
    <property type="match status" value="1"/>
</dbReference>
<dbReference type="HAMAP" id="MF_00133">
    <property type="entry name" value="Trp_synth_beta"/>
    <property type="match status" value="1"/>
</dbReference>
<evidence type="ECO:0000259" key="12">
    <source>
        <dbReference type="Pfam" id="PF00291"/>
    </source>
</evidence>
<evidence type="ECO:0000256" key="5">
    <source>
        <dbReference type="ARBA" id="ARBA00022605"/>
    </source>
</evidence>
<dbReference type="PIRSF" id="PIRSF001413">
    <property type="entry name" value="Trp_syn_beta"/>
    <property type="match status" value="1"/>
</dbReference>
<dbReference type="InterPro" id="IPR006653">
    <property type="entry name" value="Trp_synth_b_CS"/>
</dbReference>
<dbReference type="EMBL" id="JBHUOX010000001">
    <property type="protein sequence ID" value="MFD2998967.1"/>
    <property type="molecule type" value="Genomic_DNA"/>
</dbReference>
<dbReference type="InterPro" id="IPR006654">
    <property type="entry name" value="Trp_synth_beta"/>
</dbReference>
<keyword evidence="14" id="KW-1185">Reference proteome</keyword>
<feature type="domain" description="Tryptophan synthase beta chain-like PALP" evidence="12">
    <location>
        <begin position="56"/>
        <end position="378"/>
    </location>
</feature>
<sequence length="395" mass="43285">MKYSVDENGFYGKFGGAYIPEMLHPNVEELRENYLKIMQSPDFQEELQALLKDYVGRPTPLYFAKRLSEKYNTQIYLKREDLNHTGAHKINNTVGQVLMAQRLGKKRIIAETGAGQHGVATATVCALMNLECIVYMGEVDILRQAPNVARMKMLGATVVPATSGSRTLKDATNEAIRDWINNPEDTYYIIGSVVGPHPYPDMVARFQAIISEEMKWQLKEKTGRENPDFVVACVGGGSNAAGAFYHYLDTPEVKLVAVEAAGMGVESGESAATSVLGKEGIIHGSRTLLMQTEDGQVTEPYSISAGLDYPGVGPMHAHLHDSKRAIFENITDEEALQAVLELTRLEGIIPALETAHAIAALDRIGAKPDDVVVVNLSGRGDKDLSTYLDRFQLNG</sequence>
<name>A0ABW6BPM8_9BACT</name>
<comment type="cofactor">
    <cofactor evidence="1 11">
        <name>pyridoxal 5'-phosphate</name>
        <dbReference type="ChEBI" id="CHEBI:597326"/>
    </cofactor>
</comment>
<keyword evidence="8 11" id="KW-0057">Aromatic amino acid biosynthesis</keyword>
<evidence type="ECO:0000256" key="7">
    <source>
        <dbReference type="ARBA" id="ARBA00022898"/>
    </source>
</evidence>
<evidence type="ECO:0000256" key="9">
    <source>
        <dbReference type="ARBA" id="ARBA00023239"/>
    </source>
</evidence>
<comment type="catalytic activity">
    <reaction evidence="10 11">
        <text>(1S,2R)-1-C-(indol-3-yl)glycerol 3-phosphate + L-serine = D-glyceraldehyde 3-phosphate + L-tryptophan + H2O</text>
        <dbReference type="Rhea" id="RHEA:10532"/>
        <dbReference type="ChEBI" id="CHEBI:15377"/>
        <dbReference type="ChEBI" id="CHEBI:33384"/>
        <dbReference type="ChEBI" id="CHEBI:57912"/>
        <dbReference type="ChEBI" id="CHEBI:58866"/>
        <dbReference type="ChEBI" id="CHEBI:59776"/>
        <dbReference type="EC" id="4.2.1.20"/>
    </reaction>
</comment>
<comment type="similarity">
    <text evidence="3 11">Belongs to the TrpB family.</text>
</comment>
<evidence type="ECO:0000256" key="10">
    <source>
        <dbReference type="ARBA" id="ARBA00049047"/>
    </source>
</evidence>
<dbReference type="Gene3D" id="3.40.50.1100">
    <property type="match status" value="2"/>
</dbReference>
<dbReference type="Pfam" id="PF00291">
    <property type="entry name" value="PALP"/>
    <property type="match status" value="1"/>
</dbReference>
<comment type="pathway">
    <text evidence="2 11">Amino-acid biosynthesis; L-tryptophan biosynthesis; L-tryptophan from chorismate: step 5/5.</text>
</comment>
<dbReference type="InterPro" id="IPR023026">
    <property type="entry name" value="Trp_synth_beta/beta-like"/>
</dbReference>
<comment type="caution">
    <text evidence="13">The sequence shown here is derived from an EMBL/GenBank/DDBJ whole genome shotgun (WGS) entry which is preliminary data.</text>
</comment>
<dbReference type="PANTHER" id="PTHR48077:SF3">
    <property type="entry name" value="TRYPTOPHAN SYNTHASE"/>
    <property type="match status" value="1"/>
</dbReference>
<evidence type="ECO:0000256" key="11">
    <source>
        <dbReference type="HAMAP-Rule" id="MF_00133"/>
    </source>
</evidence>
<dbReference type="EC" id="4.2.1.20" evidence="11"/>
<dbReference type="PROSITE" id="PS00168">
    <property type="entry name" value="TRP_SYNTHASE_BETA"/>
    <property type="match status" value="1"/>
</dbReference>
<protein>
    <recommendedName>
        <fullName evidence="11">Tryptophan synthase beta chain</fullName>
        <ecNumber evidence="11">4.2.1.20</ecNumber>
    </recommendedName>
</protein>
<dbReference type="NCBIfam" id="TIGR00263">
    <property type="entry name" value="trpB"/>
    <property type="match status" value="1"/>
</dbReference>